<evidence type="ECO:0000256" key="1">
    <source>
        <dbReference type="SAM" id="MobiDB-lite"/>
    </source>
</evidence>
<proteinExistence type="predicted"/>
<feature type="compositionally biased region" description="Basic residues" evidence="1">
    <location>
        <begin position="44"/>
        <end position="68"/>
    </location>
</feature>
<dbReference type="AlphaFoldDB" id="A0A6J4JQD9"/>
<sequence>AGLAAWGRARSGSTVRPRPAPPAGRRPGPRLRLVAVLGGLRAGDRRRRRPRRHPGRAGRRPRRPGRRG</sequence>
<feature type="region of interest" description="Disordered" evidence="1">
    <location>
        <begin position="1"/>
        <end position="68"/>
    </location>
</feature>
<accession>A0A6J4JQD9</accession>
<name>A0A6J4JQD9_9ACTN</name>
<feature type="non-terminal residue" evidence="2">
    <location>
        <position position="68"/>
    </location>
</feature>
<gene>
    <name evidence="2" type="ORF">AVDCRST_MAG41-3893</name>
</gene>
<dbReference type="EMBL" id="CADCTP010000361">
    <property type="protein sequence ID" value="CAA9284822.1"/>
    <property type="molecule type" value="Genomic_DNA"/>
</dbReference>
<feature type="compositionally biased region" description="Low complexity" evidence="1">
    <location>
        <begin position="25"/>
        <end position="39"/>
    </location>
</feature>
<protein>
    <submittedName>
        <fullName evidence="2">Uncharacterized protein</fullName>
    </submittedName>
</protein>
<organism evidence="2">
    <name type="scientific">uncultured Mycobacteriales bacterium</name>
    <dbReference type="NCBI Taxonomy" id="581187"/>
    <lineage>
        <taxon>Bacteria</taxon>
        <taxon>Bacillati</taxon>
        <taxon>Actinomycetota</taxon>
        <taxon>Actinomycetes</taxon>
        <taxon>Mycobacteriales</taxon>
        <taxon>environmental samples</taxon>
    </lineage>
</organism>
<reference evidence="2" key="1">
    <citation type="submission" date="2020-02" db="EMBL/GenBank/DDBJ databases">
        <authorList>
            <person name="Meier V. D."/>
        </authorList>
    </citation>
    <scope>NUCLEOTIDE SEQUENCE</scope>
    <source>
        <strain evidence="2">AVDCRST_MAG41</strain>
    </source>
</reference>
<evidence type="ECO:0000313" key="2">
    <source>
        <dbReference type="EMBL" id="CAA9284822.1"/>
    </source>
</evidence>
<feature type="non-terminal residue" evidence="2">
    <location>
        <position position="1"/>
    </location>
</feature>